<proteinExistence type="inferred from homology"/>
<evidence type="ECO:0000256" key="9">
    <source>
        <dbReference type="ARBA" id="ARBA00023146"/>
    </source>
</evidence>
<dbReference type="CDD" id="cd07956">
    <property type="entry name" value="Anticodon_Ia_Arg"/>
    <property type="match status" value="1"/>
</dbReference>
<evidence type="ECO:0000256" key="2">
    <source>
        <dbReference type="ARBA" id="ARBA00005594"/>
    </source>
</evidence>
<gene>
    <name evidence="11" type="primary">argS</name>
    <name evidence="15" type="ORF">B0537_15825</name>
</gene>
<dbReference type="SUPFAM" id="SSF52374">
    <property type="entry name" value="Nucleotidylyl transferase"/>
    <property type="match status" value="1"/>
</dbReference>
<dbReference type="Gene3D" id="1.10.730.10">
    <property type="entry name" value="Isoleucyl-tRNA Synthetase, Domain 1"/>
    <property type="match status" value="1"/>
</dbReference>
<dbReference type="GO" id="GO:0005524">
    <property type="term" value="F:ATP binding"/>
    <property type="evidence" value="ECO:0007669"/>
    <property type="project" value="UniProtKB-UniRule"/>
</dbReference>
<evidence type="ECO:0000256" key="12">
    <source>
        <dbReference type="RuleBase" id="RU363038"/>
    </source>
</evidence>
<comment type="catalytic activity">
    <reaction evidence="10 11">
        <text>tRNA(Arg) + L-arginine + ATP = L-arginyl-tRNA(Arg) + AMP + diphosphate</text>
        <dbReference type="Rhea" id="RHEA:20301"/>
        <dbReference type="Rhea" id="RHEA-COMP:9658"/>
        <dbReference type="Rhea" id="RHEA-COMP:9673"/>
        <dbReference type="ChEBI" id="CHEBI:30616"/>
        <dbReference type="ChEBI" id="CHEBI:32682"/>
        <dbReference type="ChEBI" id="CHEBI:33019"/>
        <dbReference type="ChEBI" id="CHEBI:78442"/>
        <dbReference type="ChEBI" id="CHEBI:78513"/>
        <dbReference type="ChEBI" id="CHEBI:456215"/>
        <dbReference type="EC" id="6.1.1.19"/>
    </reaction>
</comment>
<feature type="domain" description="Arginyl tRNA synthetase N-terminal" evidence="14">
    <location>
        <begin position="10"/>
        <end position="99"/>
    </location>
</feature>
<dbReference type="SUPFAM" id="SSF55190">
    <property type="entry name" value="Arginyl-tRNA synthetase (ArgRS), N-terminal 'additional' domain"/>
    <property type="match status" value="1"/>
</dbReference>
<dbReference type="NCBIfam" id="TIGR00456">
    <property type="entry name" value="argS"/>
    <property type="match status" value="1"/>
</dbReference>
<evidence type="ECO:0000259" key="13">
    <source>
        <dbReference type="SMART" id="SM00836"/>
    </source>
</evidence>
<dbReference type="KEGG" id="dfg:B0537_15825"/>
<evidence type="ECO:0000256" key="11">
    <source>
        <dbReference type="HAMAP-Rule" id="MF_00123"/>
    </source>
</evidence>
<dbReference type="InterPro" id="IPR001412">
    <property type="entry name" value="aa-tRNA-synth_I_CS"/>
</dbReference>
<dbReference type="InterPro" id="IPR001278">
    <property type="entry name" value="Arg-tRNA-ligase"/>
</dbReference>
<dbReference type="InterPro" id="IPR014729">
    <property type="entry name" value="Rossmann-like_a/b/a_fold"/>
</dbReference>
<dbReference type="OrthoDB" id="9805987at2"/>
<dbReference type="Gene3D" id="3.30.1360.70">
    <property type="entry name" value="Arginyl tRNA synthetase N-terminal domain"/>
    <property type="match status" value="1"/>
</dbReference>
<keyword evidence="9 11" id="KW-0030">Aminoacyl-tRNA synthetase</keyword>
<feature type="domain" description="DALR anticodon binding" evidence="13">
    <location>
        <begin position="441"/>
        <end position="561"/>
    </location>
</feature>
<keyword evidence="7 11" id="KW-0067">ATP-binding</keyword>
<reference evidence="15 16" key="1">
    <citation type="journal article" date="2016" name="Int. J. Syst. Evol. Microbiol.">
        <title>Desulfotomaculum ferrireducens sp. nov., a moderately thermophilic sulfate-reducing and dissimilatory Fe(III)-reducing bacterium isolated from compost.</title>
        <authorList>
            <person name="Yang G."/>
            <person name="Guo J."/>
            <person name="Zhuang L."/>
            <person name="Yuan Y."/>
            <person name="Zhou S."/>
        </authorList>
    </citation>
    <scope>NUCLEOTIDE SEQUENCE [LARGE SCALE GENOMIC DNA]</scope>
    <source>
        <strain evidence="15 16">GSS09</strain>
    </source>
</reference>
<protein>
    <recommendedName>
        <fullName evidence="11">Arginine--tRNA ligase</fullName>
        <ecNumber evidence="11">6.1.1.19</ecNumber>
    </recommendedName>
    <alternativeName>
        <fullName evidence="11">Arginyl-tRNA synthetase</fullName>
        <shortName evidence="11">ArgRS</shortName>
    </alternativeName>
</protein>
<dbReference type="SMART" id="SM01016">
    <property type="entry name" value="Arg_tRNA_synt_N"/>
    <property type="match status" value="1"/>
</dbReference>
<evidence type="ECO:0000256" key="6">
    <source>
        <dbReference type="ARBA" id="ARBA00022741"/>
    </source>
</evidence>
<dbReference type="InterPro" id="IPR005148">
    <property type="entry name" value="Arg-tRNA-synth_N"/>
</dbReference>
<dbReference type="PANTHER" id="PTHR11956:SF5">
    <property type="entry name" value="ARGININE--TRNA LIGASE, CYTOPLASMIC"/>
    <property type="match status" value="1"/>
</dbReference>
<comment type="subunit">
    <text evidence="3 11">Monomer.</text>
</comment>
<dbReference type="InterPro" id="IPR036695">
    <property type="entry name" value="Arg-tRNA-synth_N_sf"/>
</dbReference>
<dbReference type="GO" id="GO:0005737">
    <property type="term" value="C:cytoplasm"/>
    <property type="evidence" value="ECO:0007669"/>
    <property type="project" value="UniProtKB-SubCell"/>
</dbReference>
<evidence type="ECO:0000259" key="14">
    <source>
        <dbReference type="SMART" id="SM01016"/>
    </source>
</evidence>
<dbReference type="RefSeq" id="WP_077715438.1">
    <property type="nucleotide sequence ID" value="NZ_CP019698.1"/>
</dbReference>
<evidence type="ECO:0000313" key="16">
    <source>
        <dbReference type="Proteomes" id="UP000189464"/>
    </source>
</evidence>
<dbReference type="InterPro" id="IPR008909">
    <property type="entry name" value="DALR_anticod-bd"/>
</dbReference>
<dbReference type="EMBL" id="CP019698">
    <property type="protein sequence ID" value="AQS60409.1"/>
    <property type="molecule type" value="Genomic_DNA"/>
</dbReference>
<evidence type="ECO:0000256" key="1">
    <source>
        <dbReference type="ARBA" id="ARBA00004496"/>
    </source>
</evidence>
<keyword evidence="5 11" id="KW-0436">Ligase</keyword>
<evidence type="ECO:0000313" key="15">
    <source>
        <dbReference type="EMBL" id="AQS60409.1"/>
    </source>
</evidence>
<sequence length="561" mass="63107">MQGLVEQIKASLATALQKAIKQAVDKGQVNQTDIPDIIIEVPREKGHGDFATNLAMQLARSAKMAPRKIAEAVVENLDLAATQVERVEIAGPGFINFYLRSSWVYDVLPLIQQQDRNYGRVEVGDGKRIQVEFVSANPTGLLHMGNARGAALGDSLAAILDFAGYRVSREYYINDAGNQIENFGKSLEARFLQQLGQDIPMPEEGYHGEDIIDTVKGYIKKHGTALAEADTATRRKTLAEYGLKEKVTNIRNTLLDFGVVYDEWFSEQSLHDSGAITDTLNELREKGYIYEQENALWFKATAFGDEKDEVVVRSNGIPTYFAADIAYHKNKFERGFDQVIDIWGADHHGHVNRMKGAMEAFGYQREQLEIILMQLVRLFRGGEIVRMSKRTGQFVTLEELVEEVGRDAARYFFVMRSPDSHLDFDLDLAKSQSNDNPVFYIQYAHARICSILRQLQEQGRQLPAVAQVNTSLLSEQAELDLLRKLAEFPSEITAAAELRAPHRIARYLHDLAGLFHSFYNSHRVITDNEDLSQARLVLVDCVRIVLRNALGLLGLTAPEKM</sequence>
<dbReference type="STRING" id="1833852.B0537_15825"/>
<dbReference type="Gene3D" id="3.40.50.620">
    <property type="entry name" value="HUPs"/>
    <property type="match status" value="1"/>
</dbReference>
<dbReference type="AlphaFoldDB" id="A0A1S6J066"/>
<evidence type="ECO:0000256" key="3">
    <source>
        <dbReference type="ARBA" id="ARBA00011245"/>
    </source>
</evidence>
<keyword evidence="4 11" id="KW-0963">Cytoplasm</keyword>
<dbReference type="Pfam" id="PF00750">
    <property type="entry name" value="tRNA-synt_1d"/>
    <property type="match status" value="1"/>
</dbReference>
<evidence type="ECO:0000256" key="4">
    <source>
        <dbReference type="ARBA" id="ARBA00022490"/>
    </source>
</evidence>
<dbReference type="GO" id="GO:0004814">
    <property type="term" value="F:arginine-tRNA ligase activity"/>
    <property type="evidence" value="ECO:0007669"/>
    <property type="project" value="UniProtKB-UniRule"/>
</dbReference>
<dbReference type="FunFam" id="1.10.730.10:FF:000008">
    <property type="entry name" value="Arginine--tRNA ligase"/>
    <property type="match status" value="1"/>
</dbReference>
<keyword evidence="16" id="KW-1185">Reference proteome</keyword>
<comment type="subcellular location">
    <subcellularLocation>
        <location evidence="1 11">Cytoplasm</location>
    </subcellularLocation>
</comment>
<evidence type="ECO:0000256" key="8">
    <source>
        <dbReference type="ARBA" id="ARBA00022917"/>
    </source>
</evidence>
<dbReference type="InterPro" id="IPR009080">
    <property type="entry name" value="tRNAsynth_Ia_anticodon-bd"/>
</dbReference>
<evidence type="ECO:0000256" key="5">
    <source>
        <dbReference type="ARBA" id="ARBA00022598"/>
    </source>
</evidence>
<keyword evidence="6 11" id="KW-0547">Nucleotide-binding</keyword>
<dbReference type="GO" id="GO:0006420">
    <property type="term" value="P:arginyl-tRNA aminoacylation"/>
    <property type="evidence" value="ECO:0007669"/>
    <property type="project" value="UniProtKB-UniRule"/>
</dbReference>
<dbReference type="PRINTS" id="PR01038">
    <property type="entry name" value="TRNASYNTHARG"/>
</dbReference>
<keyword evidence="8 11" id="KW-0648">Protein biosynthesis</keyword>
<dbReference type="FunFam" id="3.30.1360.70:FF:000003">
    <property type="entry name" value="Arginine--tRNA ligase"/>
    <property type="match status" value="1"/>
</dbReference>
<dbReference type="SUPFAM" id="SSF47323">
    <property type="entry name" value="Anticodon-binding domain of a subclass of class I aminoacyl-tRNA synthetases"/>
    <property type="match status" value="1"/>
</dbReference>
<dbReference type="EC" id="6.1.1.19" evidence="11"/>
<dbReference type="HAMAP" id="MF_00123">
    <property type="entry name" value="Arg_tRNA_synth"/>
    <property type="match status" value="1"/>
</dbReference>
<dbReference type="PROSITE" id="PS00178">
    <property type="entry name" value="AA_TRNA_LIGASE_I"/>
    <property type="match status" value="1"/>
</dbReference>
<organism evidence="15 16">
    <name type="scientific">Desulforamulus ferrireducens</name>
    <dbReference type="NCBI Taxonomy" id="1833852"/>
    <lineage>
        <taxon>Bacteria</taxon>
        <taxon>Bacillati</taxon>
        <taxon>Bacillota</taxon>
        <taxon>Clostridia</taxon>
        <taxon>Eubacteriales</taxon>
        <taxon>Peptococcaceae</taxon>
        <taxon>Desulforamulus</taxon>
    </lineage>
</organism>
<dbReference type="Pfam" id="PF05746">
    <property type="entry name" value="DALR_1"/>
    <property type="match status" value="1"/>
</dbReference>
<name>A0A1S6J066_9FIRM</name>
<dbReference type="Proteomes" id="UP000189464">
    <property type="component" value="Chromosome"/>
</dbReference>
<evidence type="ECO:0000256" key="10">
    <source>
        <dbReference type="ARBA" id="ARBA00049339"/>
    </source>
</evidence>
<accession>A0A1S6J066</accession>
<evidence type="ECO:0000256" key="7">
    <source>
        <dbReference type="ARBA" id="ARBA00022840"/>
    </source>
</evidence>
<feature type="short sequence motif" description="'HIGH' region" evidence="11">
    <location>
        <begin position="136"/>
        <end position="146"/>
    </location>
</feature>
<dbReference type="Pfam" id="PF03485">
    <property type="entry name" value="Arg_tRNA_synt_N"/>
    <property type="match status" value="1"/>
</dbReference>
<comment type="similarity">
    <text evidence="2 11 12">Belongs to the class-I aminoacyl-tRNA synthetase family.</text>
</comment>
<dbReference type="InterPro" id="IPR035684">
    <property type="entry name" value="ArgRS_core"/>
</dbReference>
<dbReference type="PANTHER" id="PTHR11956">
    <property type="entry name" value="ARGINYL-TRNA SYNTHETASE"/>
    <property type="match status" value="1"/>
</dbReference>
<dbReference type="FunFam" id="3.40.50.620:FF:000062">
    <property type="entry name" value="Arginine--tRNA ligase"/>
    <property type="match status" value="1"/>
</dbReference>
<dbReference type="SMART" id="SM00836">
    <property type="entry name" value="DALR_1"/>
    <property type="match status" value="1"/>
</dbReference>
<dbReference type="CDD" id="cd00671">
    <property type="entry name" value="ArgRS_core"/>
    <property type="match status" value="1"/>
</dbReference>